<evidence type="ECO:0000256" key="1">
    <source>
        <dbReference type="ARBA" id="ARBA00004236"/>
    </source>
</evidence>
<keyword evidence="2" id="KW-1003">Cell membrane</keyword>
<dbReference type="SMART" id="SM00369">
    <property type="entry name" value="LRR_TYP"/>
    <property type="match status" value="11"/>
</dbReference>
<keyword evidence="15" id="KW-1185">Reference proteome</keyword>
<name>A0AAD7RU67_9TELE</name>
<keyword evidence="3" id="KW-0433">Leucine-rich repeat</keyword>
<dbReference type="FunFam" id="3.80.10.10:FF:001438">
    <property type="entry name" value="Uncharacterized protein"/>
    <property type="match status" value="1"/>
</dbReference>
<evidence type="ECO:0000259" key="13">
    <source>
        <dbReference type="SMART" id="SM00082"/>
    </source>
</evidence>
<dbReference type="GO" id="GO:0005886">
    <property type="term" value="C:plasma membrane"/>
    <property type="evidence" value="ECO:0007669"/>
    <property type="project" value="UniProtKB-SubCell"/>
</dbReference>
<keyword evidence="5 11" id="KW-0732">Signal</keyword>
<feature type="signal peptide" evidence="11">
    <location>
        <begin position="1"/>
        <end position="21"/>
    </location>
</feature>
<accession>A0AAD7RU67</accession>
<gene>
    <name evidence="14" type="ORF">AAFF_G00107770</name>
</gene>
<keyword evidence="7 10" id="KW-1133">Transmembrane helix</keyword>
<dbReference type="InterPro" id="IPR000483">
    <property type="entry name" value="Cys-rich_flank_reg_C"/>
</dbReference>
<evidence type="ECO:0000256" key="5">
    <source>
        <dbReference type="ARBA" id="ARBA00022729"/>
    </source>
</evidence>
<feature type="domain" description="LRRNT" evidence="12">
    <location>
        <begin position="22"/>
        <end position="55"/>
    </location>
</feature>
<keyword evidence="4 10" id="KW-0812">Transmembrane</keyword>
<proteinExistence type="predicted"/>
<dbReference type="SUPFAM" id="SSF52058">
    <property type="entry name" value="L domain-like"/>
    <property type="match status" value="1"/>
</dbReference>
<keyword evidence="8 10" id="KW-0472">Membrane</keyword>
<evidence type="ECO:0000256" key="11">
    <source>
        <dbReference type="SAM" id="SignalP"/>
    </source>
</evidence>
<dbReference type="FunFam" id="3.80.10.10:FF:000770">
    <property type="entry name" value="Uncharacterized protein"/>
    <property type="match status" value="1"/>
</dbReference>
<dbReference type="InterPro" id="IPR001611">
    <property type="entry name" value="Leu-rich_rpt"/>
</dbReference>
<dbReference type="Pfam" id="PF13855">
    <property type="entry name" value="LRR_8"/>
    <property type="match status" value="2"/>
</dbReference>
<dbReference type="InterPro" id="IPR003591">
    <property type="entry name" value="Leu-rich_rpt_typical-subtyp"/>
</dbReference>
<dbReference type="Proteomes" id="UP001221898">
    <property type="component" value="Unassembled WGS sequence"/>
</dbReference>
<dbReference type="SMART" id="SM00365">
    <property type="entry name" value="LRR_SD22"/>
    <property type="match status" value="5"/>
</dbReference>
<feature type="chain" id="PRO_5042174632" evidence="11">
    <location>
        <begin position="22"/>
        <end position="482"/>
    </location>
</feature>
<evidence type="ECO:0000259" key="12">
    <source>
        <dbReference type="SMART" id="SM00013"/>
    </source>
</evidence>
<feature type="transmembrane region" description="Helical" evidence="10">
    <location>
        <begin position="437"/>
        <end position="457"/>
    </location>
</feature>
<organism evidence="14 15">
    <name type="scientific">Aldrovandia affinis</name>
    <dbReference type="NCBI Taxonomy" id="143900"/>
    <lineage>
        <taxon>Eukaryota</taxon>
        <taxon>Metazoa</taxon>
        <taxon>Chordata</taxon>
        <taxon>Craniata</taxon>
        <taxon>Vertebrata</taxon>
        <taxon>Euteleostomi</taxon>
        <taxon>Actinopterygii</taxon>
        <taxon>Neopterygii</taxon>
        <taxon>Teleostei</taxon>
        <taxon>Notacanthiformes</taxon>
        <taxon>Halosauridae</taxon>
        <taxon>Aldrovandia</taxon>
    </lineage>
</organism>
<evidence type="ECO:0000313" key="14">
    <source>
        <dbReference type="EMBL" id="KAJ8390383.1"/>
    </source>
</evidence>
<comment type="subcellular location">
    <subcellularLocation>
        <location evidence="1">Cell membrane</location>
    </subcellularLocation>
</comment>
<dbReference type="PROSITE" id="PS51450">
    <property type="entry name" value="LRR"/>
    <property type="match status" value="2"/>
</dbReference>
<dbReference type="Gene3D" id="3.80.10.10">
    <property type="entry name" value="Ribonuclease Inhibitor"/>
    <property type="match status" value="3"/>
</dbReference>
<dbReference type="InterPro" id="IPR032675">
    <property type="entry name" value="LRR_dom_sf"/>
</dbReference>
<evidence type="ECO:0000256" key="9">
    <source>
        <dbReference type="ARBA" id="ARBA00023180"/>
    </source>
</evidence>
<evidence type="ECO:0000256" key="7">
    <source>
        <dbReference type="ARBA" id="ARBA00022989"/>
    </source>
</evidence>
<keyword evidence="9" id="KW-0325">Glycoprotein</keyword>
<sequence length="482" mass="53257">MDRAVYLYLLYSLCAVSAVQGKCPVECQCEQLNQVQCQGKTITAFPKPIPPNTTYVYVAYTNISSLNPSDFEGFAETLRNLNVSHSGITEVSNGTFDKTRGLILLSLRETRLTGLPPQLFKHLRHLVRLLLDGNEITGVTRESFRGLGQLKSLDLSRNALADIQAGSFDDLLKLEQLSLQGNRIKRLPADLFSNLLKLKVLYLSRNELSALPAGIFDNLEALTKLSLFSNRLEGLPFGLFGPMPLEELWLYDNRLTSLEDDVFRGLTRLRLLVLSRNRISDVSVGAFRGLAALREVSLHTNRLSGLQEGTFGGLTALVNVSLKHNRLRSLPGKLLHGLPALRLLNLHNNSLPSLSGELLASLESADRVALALNPWACDRNIAPLRDWLRVHGSKVQNFSAIVCHSPPYLSGARVADLADHNLRPAARPRGLGDDTHLIATALVCTLVVAVLVGSICWRRRKETAFAPQLNPLDRDSETLTRL</sequence>
<dbReference type="SMART" id="SM00082">
    <property type="entry name" value="LRRCT"/>
    <property type="match status" value="1"/>
</dbReference>
<evidence type="ECO:0000256" key="2">
    <source>
        <dbReference type="ARBA" id="ARBA00022475"/>
    </source>
</evidence>
<protein>
    <submittedName>
        <fullName evidence="14">Uncharacterized protein</fullName>
    </submittedName>
</protein>
<comment type="caution">
    <text evidence="14">The sequence shown here is derived from an EMBL/GenBank/DDBJ whole genome shotgun (WGS) entry which is preliminary data.</text>
</comment>
<dbReference type="PANTHER" id="PTHR24369">
    <property type="entry name" value="ANTIGEN BSP, PUTATIVE-RELATED"/>
    <property type="match status" value="1"/>
</dbReference>
<feature type="domain" description="LRRCT" evidence="13">
    <location>
        <begin position="373"/>
        <end position="425"/>
    </location>
</feature>
<keyword evidence="6" id="KW-0677">Repeat</keyword>
<evidence type="ECO:0000256" key="8">
    <source>
        <dbReference type="ARBA" id="ARBA00023136"/>
    </source>
</evidence>
<dbReference type="PANTHER" id="PTHR24369:SF213">
    <property type="entry name" value="INSULIN LIKE GROWTH FACTOR BINDING PROTEIN ACID LABILE SUBUNIT"/>
    <property type="match status" value="1"/>
</dbReference>
<dbReference type="EMBL" id="JAINUG010000170">
    <property type="protein sequence ID" value="KAJ8390383.1"/>
    <property type="molecule type" value="Genomic_DNA"/>
</dbReference>
<dbReference type="InterPro" id="IPR050541">
    <property type="entry name" value="LRR_TM_domain-containing"/>
</dbReference>
<evidence type="ECO:0000256" key="6">
    <source>
        <dbReference type="ARBA" id="ARBA00022737"/>
    </source>
</evidence>
<evidence type="ECO:0000256" key="10">
    <source>
        <dbReference type="SAM" id="Phobius"/>
    </source>
</evidence>
<dbReference type="InterPro" id="IPR000372">
    <property type="entry name" value="LRRNT"/>
</dbReference>
<dbReference type="AlphaFoldDB" id="A0AAD7RU67"/>
<evidence type="ECO:0000256" key="4">
    <source>
        <dbReference type="ARBA" id="ARBA00022692"/>
    </source>
</evidence>
<dbReference type="Pfam" id="PF00560">
    <property type="entry name" value="LRR_1"/>
    <property type="match status" value="1"/>
</dbReference>
<dbReference type="SMART" id="SM00013">
    <property type="entry name" value="LRRNT"/>
    <property type="match status" value="1"/>
</dbReference>
<evidence type="ECO:0000313" key="15">
    <source>
        <dbReference type="Proteomes" id="UP001221898"/>
    </source>
</evidence>
<reference evidence="14" key="1">
    <citation type="journal article" date="2023" name="Science">
        <title>Genome structures resolve the early diversification of teleost fishes.</title>
        <authorList>
            <person name="Parey E."/>
            <person name="Louis A."/>
            <person name="Montfort J."/>
            <person name="Bouchez O."/>
            <person name="Roques C."/>
            <person name="Iampietro C."/>
            <person name="Lluch J."/>
            <person name="Castinel A."/>
            <person name="Donnadieu C."/>
            <person name="Desvignes T."/>
            <person name="Floi Bucao C."/>
            <person name="Jouanno E."/>
            <person name="Wen M."/>
            <person name="Mejri S."/>
            <person name="Dirks R."/>
            <person name="Jansen H."/>
            <person name="Henkel C."/>
            <person name="Chen W.J."/>
            <person name="Zahm M."/>
            <person name="Cabau C."/>
            <person name="Klopp C."/>
            <person name="Thompson A.W."/>
            <person name="Robinson-Rechavi M."/>
            <person name="Braasch I."/>
            <person name="Lecointre G."/>
            <person name="Bobe J."/>
            <person name="Postlethwait J.H."/>
            <person name="Berthelot C."/>
            <person name="Roest Crollius H."/>
            <person name="Guiguen Y."/>
        </authorList>
    </citation>
    <scope>NUCLEOTIDE SEQUENCE</scope>
    <source>
        <strain evidence="14">NC1722</strain>
    </source>
</reference>
<evidence type="ECO:0000256" key="3">
    <source>
        <dbReference type="ARBA" id="ARBA00022614"/>
    </source>
</evidence>